<feature type="transmembrane region" description="Helical" evidence="8">
    <location>
        <begin position="328"/>
        <end position="351"/>
    </location>
</feature>
<evidence type="ECO:0000256" key="2">
    <source>
        <dbReference type="ARBA" id="ARBA00007998"/>
    </source>
</evidence>
<accession>A0ABM9CTR2</accession>
<dbReference type="Pfam" id="PF03845">
    <property type="entry name" value="Spore_permease"/>
    <property type="match status" value="1"/>
</dbReference>
<comment type="caution">
    <text evidence="9">The sequence shown here is derived from an EMBL/GenBank/DDBJ whole genome shotgun (WGS) entry which is preliminary data.</text>
</comment>
<feature type="transmembrane region" description="Helical" evidence="8">
    <location>
        <begin position="118"/>
        <end position="137"/>
    </location>
</feature>
<proteinExistence type="inferred from homology"/>
<feature type="transmembrane region" description="Helical" evidence="8">
    <location>
        <begin position="80"/>
        <end position="106"/>
    </location>
</feature>
<feature type="transmembrane region" description="Helical" evidence="8">
    <location>
        <begin position="213"/>
        <end position="238"/>
    </location>
</feature>
<evidence type="ECO:0000256" key="5">
    <source>
        <dbReference type="ARBA" id="ARBA00022692"/>
    </source>
</evidence>
<dbReference type="RefSeq" id="WP_236346161.1">
    <property type="nucleotide sequence ID" value="NZ_CAKMMF010000038.1"/>
</dbReference>
<organism evidence="9 10">
    <name type="scientific">Paenibacillus plantiphilus</name>
    <dbReference type="NCBI Taxonomy" id="2905650"/>
    <lineage>
        <taxon>Bacteria</taxon>
        <taxon>Bacillati</taxon>
        <taxon>Bacillota</taxon>
        <taxon>Bacilli</taxon>
        <taxon>Bacillales</taxon>
        <taxon>Paenibacillaceae</taxon>
        <taxon>Paenibacillus</taxon>
    </lineage>
</organism>
<evidence type="ECO:0000256" key="6">
    <source>
        <dbReference type="ARBA" id="ARBA00022989"/>
    </source>
</evidence>
<dbReference type="PANTHER" id="PTHR34975">
    <property type="entry name" value="SPORE GERMINATION PROTEIN A2"/>
    <property type="match status" value="1"/>
</dbReference>
<name>A0ABM9CTR2_9BACL</name>
<dbReference type="PANTHER" id="PTHR34975:SF2">
    <property type="entry name" value="SPORE GERMINATION PROTEIN A2"/>
    <property type="match status" value="1"/>
</dbReference>
<comment type="similarity">
    <text evidence="2">Belongs to the amino acid-polyamine-organocation (APC) superfamily. Spore germination protein (SGP) (TC 2.A.3.9) family.</text>
</comment>
<keyword evidence="10" id="KW-1185">Reference proteome</keyword>
<comment type="subcellular location">
    <subcellularLocation>
        <location evidence="1">Membrane</location>
        <topology evidence="1">Multi-pass membrane protein</topology>
    </subcellularLocation>
</comment>
<dbReference type="EMBL" id="CAKMMF010000038">
    <property type="protein sequence ID" value="CAH1222242.1"/>
    <property type="molecule type" value="Genomic_DNA"/>
</dbReference>
<evidence type="ECO:0000313" key="10">
    <source>
        <dbReference type="Proteomes" id="UP000838686"/>
    </source>
</evidence>
<feature type="transmembrane region" description="Helical" evidence="8">
    <location>
        <begin position="296"/>
        <end position="316"/>
    </location>
</feature>
<evidence type="ECO:0000256" key="3">
    <source>
        <dbReference type="ARBA" id="ARBA00022448"/>
    </source>
</evidence>
<evidence type="ECO:0000256" key="8">
    <source>
        <dbReference type="SAM" id="Phobius"/>
    </source>
</evidence>
<evidence type="ECO:0008006" key="11">
    <source>
        <dbReference type="Google" id="ProtNLM"/>
    </source>
</evidence>
<dbReference type="InterPro" id="IPR004761">
    <property type="entry name" value="Spore_GerAB"/>
</dbReference>
<keyword evidence="3" id="KW-0813">Transport</keyword>
<gene>
    <name evidence="9" type="ORF">PAECIP111893_04834</name>
</gene>
<sequence>MQEKLSPFHVAILVYMIQSGIVMYRLPQMLAEHFGTNGWLAIIPMFLLASANILLIGAVYRLGNGVSILVILEQSIPRFILYPFYLIMSCVWAMIGCLISKHYVLIFQMVAFPTTNPMIFKIALDVLIFLLMTKSIYNISKATTVFFWMLMWMVLLLFFFYKDFHWSRLTPFIFQGSTLTIDGFFNVYSAFAGYSLCLFLFPYSDKKTKLIKAVLAGNLITAIVYIYFCFIAFGFYYYEQLKTLQFPLLNLLAYIQLPFVQATENLLYGFFMFSIIITAVMYFWSAKEISKRMFPISDRLLSAIILVAALGFSFIPDVISEVDQWLSYLGYAELALSLGLPLGLIVLLLIVRKRGAALNE</sequence>
<feature type="transmembrane region" description="Helical" evidence="8">
    <location>
        <begin position="181"/>
        <end position="201"/>
    </location>
</feature>
<protein>
    <recommendedName>
        <fullName evidence="11">Spore germination protein (Amino acid permease)</fullName>
    </recommendedName>
</protein>
<feature type="transmembrane region" description="Helical" evidence="8">
    <location>
        <begin position="7"/>
        <end position="26"/>
    </location>
</feature>
<keyword evidence="4" id="KW-0309">Germination</keyword>
<feature type="transmembrane region" description="Helical" evidence="8">
    <location>
        <begin position="38"/>
        <end position="60"/>
    </location>
</feature>
<feature type="transmembrane region" description="Helical" evidence="8">
    <location>
        <begin position="266"/>
        <end position="284"/>
    </location>
</feature>
<keyword evidence="7 8" id="KW-0472">Membrane</keyword>
<keyword evidence="5 8" id="KW-0812">Transmembrane</keyword>
<dbReference type="Proteomes" id="UP000838686">
    <property type="component" value="Unassembled WGS sequence"/>
</dbReference>
<evidence type="ECO:0000256" key="1">
    <source>
        <dbReference type="ARBA" id="ARBA00004141"/>
    </source>
</evidence>
<evidence type="ECO:0000313" key="9">
    <source>
        <dbReference type="EMBL" id="CAH1222242.1"/>
    </source>
</evidence>
<keyword evidence="6 8" id="KW-1133">Transmembrane helix</keyword>
<reference evidence="9" key="1">
    <citation type="submission" date="2022-01" db="EMBL/GenBank/DDBJ databases">
        <authorList>
            <person name="Criscuolo A."/>
        </authorList>
    </citation>
    <scope>NUCLEOTIDE SEQUENCE</scope>
    <source>
        <strain evidence="9">CIP111893</strain>
    </source>
</reference>
<evidence type="ECO:0000256" key="7">
    <source>
        <dbReference type="ARBA" id="ARBA00023136"/>
    </source>
</evidence>
<feature type="transmembrane region" description="Helical" evidence="8">
    <location>
        <begin position="144"/>
        <end position="161"/>
    </location>
</feature>
<evidence type="ECO:0000256" key="4">
    <source>
        <dbReference type="ARBA" id="ARBA00022544"/>
    </source>
</evidence>